<comment type="caution">
    <text evidence="1">The sequence shown here is derived from an EMBL/GenBank/DDBJ whole genome shotgun (WGS) entry which is preliminary data.</text>
</comment>
<accession>A0ABD3PNQ5</accession>
<dbReference type="SUPFAM" id="SSF52047">
    <property type="entry name" value="RNI-like"/>
    <property type="match status" value="1"/>
</dbReference>
<evidence type="ECO:0000313" key="2">
    <source>
        <dbReference type="Proteomes" id="UP001530400"/>
    </source>
</evidence>
<sequence>MLPHYNYFAASIQEYEHGLTSFKITNHFLPPGWLGARVFPAIEAVGETSMKAMTNLTLSNCSLSSADLVKLVQFLARNETLCSIDISKNDVKSLATVNNLANAIKQHPCLVHVNLAHCSLGGGDKNDVKKMLAACKDCNSLGIGHPNFGSEGVALVAKFLGRKNSLTAFSLTGAQVDKNNKELLTASLVKSKNIFRSIIPNCQ</sequence>
<gene>
    <name evidence="1" type="ORF">ACHAWO_000261</name>
</gene>
<dbReference type="InterPro" id="IPR032675">
    <property type="entry name" value="LRR_dom_sf"/>
</dbReference>
<protein>
    <submittedName>
        <fullName evidence="1">Uncharacterized protein</fullName>
    </submittedName>
</protein>
<dbReference type="EMBL" id="JALLPJ020000514">
    <property type="protein sequence ID" value="KAL3789790.1"/>
    <property type="molecule type" value="Genomic_DNA"/>
</dbReference>
<reference evidence="1 2" key="1">
    <citation type="submission" date="2024-10" db="EMBL/GenBank/DDBJ databases">
        <title>Updated reference genomes for cyclostephanoid diatoms.</title>
        <authorList>
            <person name="Roberts W.R."/>
            <person name="Alverson A.J."/>
        </authorList>
    </citation>
    <scope>NUCLEOTIDE SEQUENCE [LARGE SCALE GENOMIC DNA]</scope>
    <source>
        <strain evidence="1 2">AJA010-31</strain>
    </source>
</reference>
<organism evidence="1 2">
    <name type="scientific">Cyclotella atomus</name>
    <dbReference type="NCBI Taxonomy" id="382360"/>
    <lineage>
        <taxon>Eukaryota</taxon>
        <taxon>Sar</taxon>
        <taxon>Stramenopiles</taxon>
        <taxon>Ochrophyta</taxon>
        <taxon>Bacillariophyta</taxon>
        <taxon>Coscinodiscophyceae</taxon>
        <taxon>Thalassiosirophycidae</taxon>
        <taxon>Stephanodiscales</taxon>
        <taxon>Stephanodiscaceae</taxon>
        <taxon>Cyclotella</taxon>
    </lineage>
</organism>
<proteinExistence type="predicted"/>
<keyword evidence="2" id="KW-1185">Reference proteome</keyword>
<evidence type="ECO:0000313" key="1">
    <source>
        <dbReference type="EMBL" id="KAL3789790.1"/>
    </source>
</evidence>
<dbReference type="Proteomes" id="UP001530400">
    <property type="component" value="Unassembled WGS sequence"/>
</dbReference>
<dbReference type="AlphaFoldDB" id="A0ABD3PNQ5"/>
<dbReference type="Gene3D" id="3.80.10.10">
    <property type="entry name" value="Ribonuclease Inhibitor"/>
    <property type="match status" value="1"/>
</dbReference>
<name>A0ABD3PNQ5_9STRA</name>